<dbReference type="Pfam" id="PF25954">
    <property type="entry name" value="Beta-barrel_RND_2"/>
    <property type="match status" value="1"/>
</dbReference>
<evidence type="ECO:0000256" key="1">
    <source>
        <dbReference type="ARBA" id="ARBA00009477"/>
    </source>
</evidence>
<dbReference type="InterPro" id="IPR058637">
    <property type="entry name" value="YknX-like_C"/>
</dbReference>
<evidence type="ECO:0000259" key="5">
    <source>
        <dbReference type="Pfam" id="PF25989"/>
    </source>
</evidence>
<comment type="caution">
    <text evidence="6">The sequence shown here is derived from an EMBL/GenBank/DDBJ whole genome shotgun (WGS) entry which is preliminary data.</text>
</comment>
<dbReference type="SUPFAM" id="SSF111369">
    <property type="entry name" value="HlyD-like secretion proteins"/>
    <property type="match status" value="1"/>
</dbReference>
<organism evidence="6">
    <name type="scientific">Chlorobaculum parvum</name>
    <dbReference type="NCBI Taxonomy" id="274539"/>
    <lineage>
        <taxon>Bacteria</taxon>
        <taxon>Pseudomonadati</taxon>
        <taxon>Chlorobiota</taxon>
        <taxon>Chlorobiia</taxon>
        <taxon>Chlorobiales</taxon>
        <taxon>Chlorobiaceae</taxon>
        <taxon>Chlorobaculum</taxon>
    </lineage>
</organism>
<dbReference type="PANTHER" id="PTHR30469:SF15">
    <property type="entry name" value="HLYD FAMILY OF SECRETION PROTEINS"/>
    <property type="match status" value="1"/>
</dbReference>
<evidence type="ECO:0000256" key="2">
    <source>
        <dbReference type="SAM" id="MobiDB-lite"/>
    </source>
</evidence>
<gene>
    <name evidence="6" type="ORF">ENL07_05115</name>
</gene>
<dbReference type="Gene3D" id="1.10.287.470">
    <property type="entry name" value="Helix hairpin bin"/>
    <property type="match status" value="1"/>
</dbReference>
<accession>A0A7C5HIT0</accession>
<dbReference type="Pfam" id="PF25973">
    <property type="entry name" value="BSH_CzcB"/>
    <property type="match status" value="1"/>
</dbReference>
<dbReference type="Gene3D" id="2.40.30.170">
    <property type="match status" value="1"/>
</dbReference>
<dbReference type="InterPro" id="IPR006143">
    <property type="entry name" value="RND_pump_MFP"/>
</dbReference>
<evidence type="ECO:0000259" key="3">
    <source>
        <dbReference type="Pfam" id="PF25954"/>
    </source>
</evidence>
<dbReference type="NCBIfam" id="TIGR01730">
    <property type="entry name" value="RND_mfp"/>
    <property type="match status" value="1"/>
</dbReference>
<feature type="domain" description="YknX-like C-terminal permuted SH3-like" evidence="5">
    <location>
        <begin position="285"/>
        <end position="352"/>
    </location>
</feature>
<dbReference type="InterPro" id="IPR058792">
    <property type="entry name" value="Beta-barrel_RND_2"/>
</dbReference>
<evidence type="ECO:0000313" key="6">
    <source>
        <dbReference type="EMBL" id="HHE32005.1"/>
    </source>
</evidence>
<dbReference type="Gene3D" id="2.40.50.100">
    <property type="match status" value="1"/>
</dbReference>
<protein>
    <submittedName>
        <fullName evidence="6">Efflux RND transporter periplasmic adaptor subunit</fullName>
    </submittedName>
</protein>
<comment type="similarity">
    <text evidence="1">Belongs to the membrane fusion protein (MFP) (TC 8.A.1) family.</text>
</comment>
<evidence type="ECO:0000259" key="4">
    <source>
        <dbReference type="Pfam" id="PF25973"/>
    </source>
</evidence>
<reference evidence="6" key="1">
    <citation type="journal article" date="2020" name="mSystems">
        <title>Genome- and Community-Level Interaction Insights into Carbon Utilization and Element Cycling Functions of Hydrothermarchaeota in Hydrothermal Sediment.</title>
        <authorList>
            <person name="Zhou Z."/>
            <person name="Liu Y."/>
            <person name="Xu W."/>
            <person name="Pan J."/>
            <person name="Luo Z.H."/>
            <person name="Li M."/>
        </authorList>
    </citation>
    <scope>NUCLEOTIDE SEQUENCE [LARGE SCALE GENOMIC DNA]</scope>
    <source>
        <strain evidence="6">HyVt-633</strain>
    </source>
</reference>
<dbReference type="PANTHER" id="PTHR30469">
    <property type="entry name" value="MULTIDRUG RESISTANCE PROTEIN MDTA"/>
    <property type="match status" value="1"/>
</dbReference>
<dbReference type="GO" id="GO:0015562">
    <property type="term" value="F:efflux transmembrane transporter activity"/>
    <property type="evidence" value="ECO:0007669"/>
    <property type="project" value="TreeGrafter"/>
</dbReference>
<sequence>MKHRNRIIAVALLAVVAVVAFVALRNKPKPTTPSSESERVSAMSIAVSVQPATLASVRDSLSVVALVDAWRDVDLHAETSGIVRRVNVEVGQWLKVGQPLFNVDDEVAASALRKARVNRELAYRDFERYERLHKEGAVSESSFEAMRLKFADAEADLVAARRRLEDTAIKAPFAGVVTSKLVEMGDLVQPGTKVANMVDLSKLKIRSSIPEKQVSLVTEGMPVQVTTDVWPGKVFEARVLAVSAKSSRDHTYEVESVMPNPLKTPFRAGMFARTAFVSRQDRQALLIPRQALIGSASEAAVFVVLDGKAHLTKLVAGAEYGTQIEVVQGLAPGDKVVVSGQSDLDDGSPVKVNGPEEAR</sequence>
<dbReference type="Pfam" id="PF25989">
    <property type="entry name" value="YknX_C"/>
    <property type="match status" value="1"/>
</dbReference>
<proteinExistence type="inferred from homology"/>
<feature type="region of interest" description="Disordered" evidence="2">
    <location>
        <begin position="338"/>
        <end position="359"/>
    </location>
</feature>
<dbReference type="Proteomes" id="UP000886058">
    <property type="component" value="Unassembled WGS sequence"/>
</dbReference>
<dbReference type="EMBL" id="DRSQ01000107">
    <property type="protein sequence ID" value="HHE32005.1"/>
    <property type="molecule type" value="Genomic_DNA"/>
</dbReference>
<dbReference type="Gene3D" id="2.40.420.20">
    <property type="match status" value="1"/>
</dbReference>
<feature type="domain" description="CusB-like beta-barrel" evidence="3">
    <location>
        <begin position="208"/>
        <end position="278"/>
    </location>
</feature>
<dbReference type="GO" id="GO:1990281">
    <property type="term" value="C:efflux pump complex"/>
    <property type="evidence" value="ECO:0007669"/>
    <property type="project" value="TreeGrafter"/>
</dbReference>
<dbReference type="AlphaFoldDB" id="A0A7C5HIT0"/>
<dbReference type="InterPro" id="IPR058647">
    <property type="entry name" value="BSH_CzcB-like"/>
</dbReference>
<feature type="domain" description="CzcB-like barrel-sandwich hybrid" evidence="4">
    <location>
        <begin position="75"/>
        <end position="197"/>
    </location>
</feature>
<name>A0A7C5HIT0_9CHLB</name>